<dbReference type="RefSeq" id="WP_172146585.1">
    <property type="nucleotide sequence ID" value="NZ_JAAIIJ010000024.1"/>
</dbReference>
<dbReference type="EMBL" id="JAAIIJ010000024">
    <property type="protein sequence ID" value="NMN02639.1"/>
    <property type="molecule type" value="Genomic_DNA"/>
</dbReference>
<protein>
    <submittedName>
        <fullName evidence="1">Toxin RelE</fullName>
    </submittedName>
</protein>
<accession>A0ABX1T1E0</accession>
<sequence length="110" mass="12532">MTAWEQQFLPEASKEMGKLTEAVRVQVQKGLDKVAQNPLPQNEGGYGKPLRNDNQAKLAGLCKVKFREIGIRVVYKAVRQDNVMRIIVVGVRSDKEVYELADARRRKYSL</sequence>
<evidence type="ECO:0000313" key="2">
    <source>
        <dbReference type="Proteomes" id="UP000553756"/>
    </source>
</evidence>
<dbReference type="Gene3D" id="3.30.2310.20">
    <property type="entry name" value="RelE-like"/>
    <property type="match status" value="1"/>
</dbReference>
<comment type="caution">
    <text evidence="1">The sequence shown here is derived from an EMBL/GenBank/DDBJ whole genome shotgun (WGS) entry which is preliminary data.</text>
</comment>
<evidence type="ECO:0000313" key="1">
    <source>
        <dbReference type="EMBL" id="NMN02639.1"/>
    </source>
</evidence>
<reference evidence="1 2" key="1">
    <citation type="submission" date="2020-02" db="EMBL/GenBank/DDBJ databases">
        <title>Characterization of phylogenetic diversity of novel bifidobacterial species isolated in Czech ZOOs.</title>
        <authorList>
            <person name="Lugli G.A."/>
            <person name="Vera N.B."/>
            <person name="Ventura M."/>
        </authorList>
    </citation>
    <scope>NUCLEOTIDE SEQUENCE [LARGE SCALE GENOMIC DNA]</scope>
    <source>
        <strain evidence="1 2">DSM 109963</strain>
    </source>
</reference>
<organism evidence="1 2">
    <name type="scientific">Bifidobacterium panos</name>
    <dbReference type="NCBI Taxonomy" id="2675321"/>
    <lineage>
        <taxon>Bacteria</taxon>
        <taxon>Bacillati</taxon>
        <taxon>Actinomycetota</taxon>
        <taxon>Actinomycetes</taxon>
        <taxon>Bifidobacteriales</taxon>
        <taxon>Bifidobacteriaceae</taxon>
        <taxon>Bifidobacterium</taxon>
    </lineage>
</organism>
<dbReference type="SUPFAM" id="SSF143011">
    <property type="entry name" value="RelE-like"/>
    <property type="match status" value="1"/>
</dbReference>
<dbReference type="Proteomes" id="UP000553756">
    <property type="component" value="Unassembled WGS sequence"/>
</dbReference>
<dbReference type="InterPro" id="IPR035093">
    <property type="entry name" value="RelE/ParE_toxin_dom_sf"/>
</dbReference>
<gene>
    <name evidence="1" type="ORF">G1C94_1261</name>
</gene>
<keyword evidence="2" id="KW-1185">Reference proteome</keyword>
<name>A0ABX1T1E0_9BIFI</name>
<proteinExistence type="predicted"/>